<dbReference type="PANTHER" id="PTHR12837">
    <property type="entry name" value="POLY ADP-RIBOSE GLYCOHYDROLASE"/>
    <property type="match status" value="1"/>
</dbReference>
<dbReference type="GO" id="GO:0006282">
    <property type="term" value="P:regulation of DNA repair"/>
    <property type="evidence" value="ECO:0007669"/>
    <property type="project" value="InterPro"/>
</dbReference>
<dbReference type="Pfam" id="PF05028">
    <property type="entry name" value="PARG_cat_C"/>
    <property type="match status" value="1"/>
</dbReference>
<accession>A0A9P8WLK2</accession>
<evidence type="ECO:0000259" key="4">
    <source>
        <dbReference type="Pfam" id="PF05028"/>
    </source>
</evidence>
<dbReference type="Pfam" id="PF20811">
    <property type="entry name" value="PARG_cat_N"/>
    <property type="match status" value="1"/>
</dbReference>
<organism evidence="6 7">
    <name type="scientific">Thelonectria olida</name>
    <dbReference type="NCBI Taxonomy" id="1576542"/>
    <lineage>
        <taxon>Eukaryota</taxon>
        <taxon>Fungi</taxon>
        <taxon>Dikarya</taxon>
        <taxon>Ascomycota</taxon>
        <taxon>Pezizomycotina</taxon>
        <taxon>Sordariomycetes</taxon>
        <taxon>Hypocreomycetidae</taxon>
        <taxon>Hypocreales</taxon>
        <taxon>Nectriaceae</taxon>
        <taxon>Thelonectria</taxon>
    </lineage>
</organism>
<feature type="domain" description="PARG helical" evidence="5">
    <location>
        <begin position="91"/>
        <end position="186"/>
    </location>
</feature>
<keyword evidence="7" id="KW-1185">Reference proteome</keyword>
<keyword evidence="3" id="KW-0378">Hydrolase</keyword>
<dbReference type="InterPro" id="IPR046372">
    <property type="entry name" value="PARG_cat_C"/>
</dbReference>
<dbReference type="OrthoDB" id="1937899at2759"/>
<dbReference type="GO" id="GO:0005737">
    <property type="term" value="C:cytoplasm"/>
    <property type="evidence" value="ECO:0007669"/>
    <property type="project" value="TreeGrafter"/>
</dbReference>
<dbReference type="PANTHER" id="PTHR12837:SF0">
    <property type="entry name" value="POLY(ADP-RIBOSE) GLYCOHYDROLASE"/>
    <property type="match status" value="1"/>
</dbReference>
<reference evidence="6 7" key="1">
    <citation type="journal article" date="2021" name="Nat. Commun.">
        <title>Genetic determinants of endophytism in the Arabidopsis root mycobiome.</title>
        <authorList>
            <person name="Mesny F."/>
            <person name="Miyauchi S."/>
            <person name="Thiergart T."/>
            <person name="Pickel B."/>
            <person name="Atanasova L."/>
            <person name="Karlsson M."/>
            <person name="Huettel B."/>
            <person name="Barry K.W."/>
            <person name="Haridas S."/>
            <person name="Chen C."/>
            <person name="Bauer D."/>
            <person name="Andreopoulos W."/>
            <person name="Pangilinan J."/>
            <person name="LaButti K."/>
            <person name="Riley R."/>
            <person name="Lipzen A."/>
            <person name="Clum A."/>
            <person name="Drula E."/>
            <person name="Henrissat B."/>
            <person name="Kohler A."/>
            <person name="Grigoriev I.V."/>
            <person name="Martin F.M."/>
            <person name="Hacquard S."/>
        </authorList>
    </citation>
    <scope>NUCLEOTIDE SEQUENCE [LARGE SCALE GENOMIC DNA]</scope>
    <source>
        <strain evidence="6 7">MPI-CAGE-CH-0241</strain>
    </source>
</reference>
<name>A0A9P8WLK2_9HYPO</name>
<proteinExistence type="inferred from homology"/>
<dbReference type="GO" id="GO:0005634">
    <property type="term" value="C:nucleus"/>
    <property type="evidence" value="ECO:0007669"/>
    <property type="project" value="TreeGrafter"/>
</dbReference>
<feature type="domain" description="PARG catalytic Macro" evidence="4">
    <location>
        <begin position="247"/>
        <end position="431"/>
    </location>
</feature>
<evidence type="ECO:0000256" key="3">
    <source>
        <dbReference type="ARBA" id="ARBA00022801"/>
    </source>
</evidence>
<evidence type="ECO:0000313" key="7">
    <source>
        <dbReference type="Proteomes" id="UP000777438"/>
    </source>
</evidence>
<sequence>MDARAPHFILASSPSCRVLDRFSDLPDDIPVDEDALGRFPFWPLLGHLLQRPISSTKQFIDVLQTIGATAESTPRNDYLFLQRFLAKAQVETEDAFLNSTWPKLRDIALDLPHYFPEARLCLLEPGQPLRLSRGQVACLVVHQFLCSTIQQRHDGGYQDFGIWYSSEQRHPSAVEMYLTALFAYFLSLPPALALMREHESCPSDDDDRFVTYLLHQGPKKASLEGVALGPVSVDYLKKHSTDSHLPEVQGSKGGVVVSANKVIGFGQSATQEEVFVGIAPEACPVVLVAPHLTNETVVRVSGARAMLNVVGQRRDIAWTVRRLGDDGKWHGGRLIFMDALEMDMAEAEAAESTLLPDLVPGNIDREVHKAQTGFETLRLGLGHPAVSSEGGAVTVRTGLWGCGAFCGDAAVKVLVLWLAASAAGVRLNLMLSEGDQHEIGRRFEELVRACGRHRVSAMAMRQLLSEVPKGLRRMSILEWSVSAISCKLKQGRACEGGGDDLGRL</sequence>
<protein>
    <recommendedName>
        <fullName evidence="2">poly(ADP-ribose) glycohydrolase</fullName>
        <ecNumber evidence="2">3.2.1.143</ecNumber>
    </recommendedName>
</protein>
<dbReference type="GO" id="GO:0004649">
    <property type="term" value="F:poly(ADP-ribose) glycohydrolase activity"/>
    <property type="evidence" value="ECO:0007669"/>
    <property type="project" value="UniProtKB-EC"/>
</dbReference>
<comment type="caution">
    <text evidence="6">The sequence shown here is derived from an EMBL/GenBank/DDBJ whole genome shotgun (WGS) entry which is preliminary data.</text>
</comment>
<dbReference type="Proteomes" id="UP000777438">
    <property type="component" value="Unassembled WGS sequence"/>
</dbReference>
<evidence type="ECO:0000259" key="5">
    <source>
        <dbReference type="Pfam" id="PF20811"/>
    </source>
</evidence>
<evidence type="ECO:0000313" key="6">
    <source>
        <dbReference type="EMBL" id="KAH6900683.1"/>
    </source>
</evidence>
<dbReference type="AlphaFoldDB" id="A0A9P8WLK2"/>
<gene>
    <name evidence="6" type="ORF">B0T10DRAFT_34564</name>
</gene>
<evidence type="ECO:0000256" key="1">
    <source>
        <dbReference type="ARBA" id="ARBA00009545"/>
    </source>
</evidence>
<dbReference type="EC" id="3.2.1.143" evidence="2"/>
<dbReference type="GO" id="GO:1990966">
    <property type="term" value="P:ATP generation from poly-ADP-D-ribose"/>
    <property type="evidence" value="ECO:0007669"/>
    <property type="project" value="TreeGrafter"/>
</dbReference>
<dbReference type="GO" id="GO:0009225">
    <property type="term" value="P:nucleotide-sugar metabolic process"/>
    <property type="evidence" value="ECO:0007669"/>
    <property type="project" value="TreeGrafter"/>
</dbReference>
<comment type="similarity">
    <text evidence="1">Belongs to the poly(ADP-ribose) glycohydrolase family.</text>
</comment>
<evidence type="ECO:0000256" key="2">
    <source>
        <dbReference type="ARBA" id="ARBA00012255"/>
    </source>
</evidence>
<dbReference type="GO" id="GO:0005975">
    <property type="term" value="P:carbohydrate metabolic process"/>
    <property type="evidence" value="ECO:0007669"/>
    <property type="project" value="InterPro"/>
</dbReference>
<dbReference type="InterPro" id="IPR048362">
    <property type="entry name" value="PARG_helical"/>
</dbReference>
<dbReference type="EMBL" id="JAGPYM010000001">
    <property type="protein sequence ID" value="KAH6900683.1"/>
    <property type="molecule type" value="Genomic_DNA"/>
</dbReference>
<dbReference type="InterPro" id="IPR007724">
    <property type="entry name" value="Poly_GlycHdrlase"/>
</dbReference>